<comment type="caution">
    <text evidence="2">The sequence shown here is derived from an EMBL/GenBank/DDBJ whole genome shotgun (WGS) entry which is preliminary data.</text>
</comment>
<dbReference type="AlphaFoldDB" id="A0A1J7BQE3"/>
<dbReference type="InterPro" id="IPR014922">
    <property type="entry name" value="YdhG-like"/>
</dbReference>
<organism evidence="2 3">
    <name type="scientific">Flavobacterium johnsoniae</name>
    <name type="common">Cytophaga johnsonae</name>
    <dbReference type="NCBI Taxonomy" id="986"/>
    <lineage>
        <taxon>Bacteria</taxon>
        <taxon>Pseudomonadati</taxon>
        <taxon>Bacteroidota</taxon>
        <taxon>Flavobacteriia</taxon>
        <taxon>Flavobacteriales</taxon>
        <taxon>Flavobacteriaceae</taxon>
        <taxon>Flavobacterium</taxon>
    </lineage>
</organism>
<dbReference type="EMBL" id="MLFK01000009">
    <property type="protein sequence ID" value="OIV40902.1"/>
    <property type="molecule type" value="Genomic_DNA"/>
</dbReference>
<gene>
    <name evidence="2" type="ORF">BKM63_18850</name>
</gene>
<evidence type="ECO:0000313" key="2">
    <source>
        <dbReference type="EMBL" id="OIV40902.1"/>
    </source>
</evidence>
<feature type="domain" description="YdhG-like" evidence="1">
    <location>
        <begin position="18"/>
        <end position="110"/>
    </location>
</feature>
<name>A0A1J7BQE3_FLAJO</name>
<evidence type="ECO:0000313" key="3">
    <source>
        <dbReference type="Proteomes" id="UP000182826"/>
    </source>
</evidence>
<dbReference type="RefSeq" id="WP_071638099.1">
    <property type="nucleotide sequence ID" value="NZ_MLFK01000009.1"/>
</dbReference>
<keyword evidence="3" id="KW-1185">Reference proteome</keyword>
<proteinExistence type="predicted"/>
<dbReference type="Proteomes" id="UP000182826">
    <property type="component" value="Unassembled WGS sequence"/>
</dbReference>
<sequence length="120" mass="14298">MKQLDDFYLNQDEPEKGAFLALKEIILKQDPEITNVLKYGMPFFCYKGKMFCYLWIHKKLKQPYIGIVEGKHFDEPFLIQEKRSRMKIFMLNSEQDLPLEQIKLIIHKALNLYKSGLIKV</sequence>
<accession>A0A1J7BQE3</accession>
<evidence type="ECO:0000259" key="1">
    <source>
        <dbReference type="Pfam" id="PF08818"/>
    </source>
</evidence>
<protein>
    <recommendedName>
        <fullName evidence="1">YdhG-like domain-containing protein</fullName>
    </recommendedName>
</protein>
<dbReference type="SUPFAM" id="SSF159888">
    <property type="entry name" value="YdhG-like"/>
    <property type="match status" value="1"/>
</dbReference>
<dbReference type="Gene3D" id="3.90.1150.200">
    <property type="match status" value="1"/>
</dbReference>
<reference evidence="2 3" key="1">
    <citation type="submission" date="2016-10" db="EMBL/GenBank/DDBJ databases">
        <title>Draft Genome Sequence of Rhizobacteria Flavobacterium johnsoniae CI04.</title>
        <authorList>
            <person name="Bravo J.I."/>
            <person name="Lozano G.L."/>
            <person name="Handelsman J."/>
        </authorList>
    </citation>
    <scope>NUCLEOTIDE SEQUENCE [LARGE SCALE GENOMIC DNA]</scope>
    <source>
        <strain evidence="2 3">CI04</strain>
    </source>
</reference>
<dbReference type="Pfam" id="PF08818">
    <property type="entry name" value="DUF1801"/>
    <property type="match status" value="1"/>
</dbReference>
<dbReference type="OrthoDB" id="670608at2"/>